<keyword evidence="2" id="KW-0843">Virulence</keyword>
<dbReference type="Gene3D" id="3.90.226.10">
    <property type="entry name" value="2-enoyl-CoA Hydratase, Chain A, domain 1"/>
    <property type="match status" value="1"/>
</dbReference>
<dbReference type="OrthoDB" id="410701at2759"/>
<dbReference type="PANTHER" id="PTHR11941">
    <property type="entry name" value="ENOYL-COA HYDRATASE-RELATED"/>
    <property type="match status" value="1"/>
</dbReference>
<dbReference type="GO" id="GO:0006635">
    <property type="term" value="P:fatty acid beta-oxidation"/>
    <property type="evidence" value="ECO:0007669"/>
    <property type="project" value="TreeGrafter"/>
</dbReference>
<evidence type="ECO:0000256" key="1">
    <source>
        <dbReference type="ARBA" id="ARBA00005254"/>
    </source>
</evidence>
<protein>
    <submittedName>
        <fullName evidence="3">Uncharacterized protein</fullName>
    </submittedName>
</protein>
<comment type="caution">
    <text evidence="3">The sequence shown here is derived from an EMBL/GenBank/DDBJ whole genome shotgun (WGS) entry which is preliminary data.</text>
</comment>
<dbReference type="SUPFAM" id="SSF52096">
    <property type="entry name" value="ClpP/crotonase"/>
    <property type="match status" value="1"/>
</dbReference>
<dbReference type="AlphaFoldDB" id="A0A0F4GUD2"/>
<dbReference type="CDD" id="cd06558">
    <property type="entry name" value="crotonase-like"/>
    <property type="match status" value="1"/>
</dbReference>
<sequence>MASTTFPMWKPDRISADENILGRNEIGELQSWTTTRSSSTSALPSIGVSHTITEPTPNNHIATITLSNTLKLNILTTPLLHALTSNLRSLSSHPTLRCLILTSSPTPQSKPPSFIGGADISEMHALTTPASAQTFIRNVHETCTAIRTFPVPVIARIHGLCLGAGLELAASCDLRIASGISTFGMPEVAVGIPSVVEAALLPGLIGTGRTRRLVYLAETIDAKEAERWGLVEKVVGGGEMELDAAVKEWTDRLVGMGPAAIRAQKKLCRGWERAGGVEDAVEMGVEAYGRMWEDGGREPREFMGRFVNRRRDKVR</sequence>
<accession>A0A0F4GUD2</accession>
<dbReference type="PANTHER" id="PTHR11941:SF171">
    <property type="entry name" value="SD19268P"/>
    <property type="match status" value="1"/>
</dbReference>
<evidence type="ECO:0000313" key="4">
    <source>
        <dbReference type="Proteomes" id="UP000033647"/>
    </source>
</evidence>
<dbReference type="Pfam" id="PF00378">
    <property type="entry name" value="ECH_1"/>
    <property type="match status" value="1"/>
</dbReference>
<proteinExistence type="inferred from homology"/>
<comment type="similarity">
    <text evidence="1">Belongs to the enoyl-CoA hydratase/isomerase family.</text>
</comment>
<name>A0A0F4GUD2_9PEZI</name>
<organism evidence="3 4">
    <name type="scientific">Zymoseptoria brevis</name>
    <dbReference type="NCBI Taxonomy" id="1047168"/>
    <lineage>
        <taxon>Eukaryota</taxon>
        <taxon>Fungi</taxon>
        <taxon>Dikarya</taxon>
        <taxon>Ascomycota</taxon>
        <taxon>Pezizomycotina</taxon>
        <taxon>Dothideomycetes</taxon>
        <taxon>Dothideomycetidae</taxon>
        <taxon>Mycosphaerellales</taxon>
        <taxon>Mycosphaerellaceae</taxon>
        <taxon>Zymoseptoria</taxon>
    </lineage>
</organism>
<dbReference type="STRING" id="1047168.A0A0F4GUD2"/>
<dbReference type="Proteomes" id="UP000033647">
    <property type="component" value="Unassembled WGS sequence"/>
</dbReference>
<evidence type="ECO:0000313" key="3">
    <source>
        <dbReference type="EMBL" id="KJY00992.1"/>
    </source>
</evidence>
<reference evidence="3 4" key="1">
    <citation type="submission" date="2015-03" db="EMBL/GenBank/DDBJ databases">
        <title>RNA-seq based gene annotation and comparative genomics of four Zymoseptoria species reveal species-specific pathogenicity related genes and transposable element activity.</title>
        <authorList>
            <person name="Grandaubert J."/>
            <person name="Bhattacharyya A."/>
            <person name="Stukenbrock E.H."/>
        </authorList>
    </citation>
    <scope>NUCLEOTIDE SEQUENCE [LARGE SCALE GENOMIC DNA]</scope>
    <source>
        <strain evidence="3 4">Zb18110</strain>
    </source>
</reference>
<keyword evidence="4" id="KW-1185">Reference proteome</keyword>
<dbReference type="GO" id="GO:0005739">
    <property type="term" value="C:mitochondrion"/>
    <property type="evidence" value="ECO:0007669"/>
    <property type="project" value="TreeGrafter"/>
</dbReference>
<dbReference type="EMBL" id="LAFY01000298">
    <property type="protein sequence ID" value="KJY00992.1"/>
    <property type="molecule type" value="Genomic_DNA"/>
</dbReference>
<evidence type="ECO:0000256" key="2">
    <source>
        <dbReference type="ARBA" id="ARBA00023026"/>
    </source>
</evidence>
<gene>
    <name evidence="3" type="ORF">TI39_contig306g00007</name>
</gene>
<dbReference type="InterPro" id="IPR029045">
    <property type="entry name" value="ClpP/crotonase-like_dom_sf"/>
</dbReference>
<dbReference type="InterPro" id="IPR001753">
    <property type="entry name" value="Enoyl-CoA_hydra/iso"/>
</dbReference>